<dbReference type="Proteomes" id="UP000886750">
    <property type="component" value="Unassembled WGS sequence"/>
</dbReference>
<keyword evidence="2" id="KW-0812">Transmembrane</keyword>
<accession>A0A9D1ZVW4</accession>
<evidence type="ECO:0000259" key="3">
    <source>
        <dbReference type="PROSITE" id="PS50943"/>
    </source>
</evidence>
<gene>
    <name evidence="4" type="ORF">H9729_02945</name>
</gene>
<dbReference type="SUPFAM" id="SSF47413">
    <property type="entry name" value="lambda repressor-like DNA-binding domains"/>
    <property type="match status" value="1"/>
</dbReference>
<dbReference type="SMART" id="SM00530">
    <property type="entry name" value="HTH_XRE"/>
    <property type="match status" value="1"/>
</dbReference>
<reference evidence="4" key="2">
    <citation type="submission" date="2021-04" db="EMBL/GenBank/DDBJ databases">
        <authorList>
            <person name="Gilroy R."/>
        </authorList>
    </citation>
    <scope>NUCLEOTIDE SEQUENCE</scope>
    <source>
        <strain evidence="4">1345</strain>
    </source>
</reference>
<proteinExistence type="predicted"/>
<dbReference type="CDD" id="cd00093">
    <property type="entry name" value="HTH_XRE"/>
    <property type="match status" value="1"/>
</dbReference>
<dbReference type="PROSITE" id="PS50943">
    <property type="entry name" value="HTH_CROC1"/>
    <property type="match status" value="1"/>
</dbReference>
<sequence length="581" mass="64214">MDIGVRIAYLRKQANMTQAGLADTLHVSPKTVSKWENGYGLPDVKILPPLSAALGVDVDFLLTGRSKSAQDPFDHAENSCETSPARSAWAPPPKGIYRLRLHQVTHSNLSGWVLFFAIVILILALVGAPVEVLNDAGDEYLPTAIINFLYRPNATAADATAAWGIAIDVVWIAVFVLFAVLCIVGISSAMNGREDYLSRCAAMQFIGLAVVSVLTFIGCMIVNIYGGEIYMRPSPVFVILIICACVYTILCRLALMNNKKLGRFKGVSALVLAVTMAASITFCVLPNTIVPTVFAADSVQISDWDIQLRQDDYEINGTDFVYFDGYSTVAVRSNIKLQGISPSNATYRCTYADGHSEIRTLVISPIRYIRTAYKGGSYYNFFRVELRFDAPPTASFSDFKVSFQFLEDKEQTVFTVESNSVEILPPENAAAAFWDAGGEIFHAGGSVEKGEEFDLLWDLTFPQETVVQGYASNLSDVQLFYALGEYALVDVDEQSGEIYELSGHGKEAMLEKQANILVPVYKVKDGDVYKTEQCMELRLHIRTIPLLQRFACVRILTDSGEIPILAEWGDDLIIERYMQNL</sequence>
<dbReference type="GO" id="GO:0003677">
    <property type="term" value="F:DNA binding"/>
    <property type="evidence" value="ECO:0007669"/>
    <property type="project" value="UniProtKB-KW"/>
</dbReference>
<feature type="transmembrane region" description="Helical" evidence="2">
    <location>
        <begin position="205"/>
        <end position="225"/>
    </location>
</feature>
<feature type="transmembrane region" description="Helical" evidence="2">
    <location>
        <begin position="237"/>
        <end position="255"/>
    </location>
</feature>
<keyword evidence="2" id="KW-0472">Membrane</keyword>
<dbReference type="Gene3D" id="1.10.260.40">
    <property type="entry name" value="lambda repressor-like DNA-binding domains"/>
    <property type="match status" value="1"/>
</dbReference>
<dbReference type="AlphaFoldDB" id="A0A9D1ZVW4"/>
<comment type="caution">
    <text evidence="4">The sequence shown here is derived from an EMBL/GenBank/DDBJ whole genome shotgun (WGS) entry which is preliminary data.</text>
</comment>
<protein>
    <submittedName>
        <fullName evidence="4">Helix-turn-helix domain-containing protein</fullName>
    </submittedName>
</protein>
<name>A0A9D1ZVW4_9FIRM</name>
<feature type="domain" description="HTH cro/C1-type" evidence="3">
    <location>
        <begin position="7"/>
        <end position="61"/>
    </location>
</feature>
<dbReference type="InterPro" id="IPR010982">
    <property type="entry name" value="Lambda_DNA-bd_dom_sf"/>
</dbReference>
<keyword evidence="2" id="KW-1133">Transmembrane helix</keyword>
<dbReference type="InterPro" id="IPR001387">
    <property type="entry name" value="Cro/C1-type_HTH"/>
</dbReference>
<dbReference type="PANTHER" id="PTHR46558">
    <property type="entry name" value="TRACRIPTIONAL REGULATORY PROTEIN-RELATED-RELATED"/>
    <property type="match status" value="1"/>
</dbReference>
<evidence type="ECO:0000256" key="2">
    <source>
        <dbReference type="SAM" id="Phobius"/>
    </source>
</evidence>
<dbReference type="PANTHER" id="PTHR46558:SF13">
    <property type="entry name" value="HTH-TYPE TRANSCRIPTIONAL REGULATOR IMMR"/>
    <property type="match status" value="1"/>
</dbReference>
<keyword evidence="1" id="KW-0238">DNA-binding</keyword>
<dbReference type="EMBL" id="DXCQ01000028">
    <property type="protein sequence ID" value="HIY96623.1"/>
    <property type="molecule type" value="Genomic_DNA"/>
</dbReference>
<dbReference type="Pfam" id="PF01381">
    <property type="entry name" value="HTH_3"/>
    <property type="match status" value="1"/>
</dbReference>
<reference evidence="4" key="1">
    <citation type="journal article" date="2021" name="PeerJ">
        <title>Extensive microbial diversity within the chicken gut microbiome revealed by metagenomics and culture.</title>
        <authorList>
            <person name="Gilroy R."/>
            <person name="Ravi A."/>
            <person name="Getino M."/>
            <person name="Pursley I."/>
            <person name="Horton D.L."/>
            <person name="Alikhan N.F."/>
            <person name="Baker D."/>
            <person name="Gharbi K."/>
            <person name="Hall N."/>
            <person name="Watson M."/>
            <person name="Adriaenssens E.M."/>
            <person name="Foster-Nyarko E."/>
            <person name="Jarju S."/>
            <person name="Secka A."/>
            <person name="Antonio M."/>
            <person name="Oren A."/>
            <person name="Chaudhuri R.R."/>
            <person name="La Ragione R."/>
            <person name="Hildebrand F."/>
            <person name="Pallen M.J."/>
        </authorList>
    </citation>
    <scope>NUCLEOTIDE SEQUENCE</scope>
    <source>
        <strain evidence="4">1345</strain>
    </source>
</reference>
<evidence type="ECO:0000313" key="5">
    <source>
        <dbReference type="Proteomes" id="UP000886750"/>
    </source>
</evidence>
<evidence type="ECO:0000313" key="4">
    <source>
        <dbReference type="EMBL" id="HIY96623.1"/>
    </source>
</evidence>
<organism evidence="4 5">
    <name type="scientific">Candidatus Borkfalkia excrementigallinarum</name>
    <dbReference type="NCBI Taxonomy" id="2838506"/>
    <lineage>
        <taxon>Bacteria</taxon>
        <taxon>Bacillati</taxon>
        <taxon>Bacillota</taxon>
        <taxon>Clostridia</taxon>
        <taxon>Christensenellales</taxon>
        <taxon>Christensenellaceae</taxon>
        <taxon>Candidatus Borkfalkia</taxon>
    </lineage>
</organism>
<feature type="transmembrane region" description="Helical" evidence="2">
    <location>
        <begin position="109"/>
        <end position="130"/>
    </location>
</feature>
<feature type="transmembrane region" description="Helical" evidence="2">
    <location>
        <begin position="267"/>
        <end position="289"/>
    </location>
</feature>
<evidence type="ECO:0000256" key="1">
    <source>
        <dbReference type="ARBA" id="ARBA00023125"/>
    </source>
</evidence>
<feature type="transmembrane region" description="Helical" evidence="2">
    <location>
        <begin position="161"/>
        <end position="184"/>
    </location>
</feature>